<dbReference type="PATRIC" id="fig|1127483.3.peg.3109"/>
<organism evidence="1 2">
    <name type="scientific">Cupriavidus basilensis OR16</name>
    <dbReference type="NCBI Taxonomy" id="1127483"/>
    <lineage>
        <taxon>Bacteria</taxon>
        <taxon>Pseudomonadati</taxon>
        <taxon>Pseudomonadota</taxon>
        <taxon>Betaproteobacteria</taxon>
        <taxon>Burkholderiales</taxon>
        <taxon>Burkholderiaceae</taxon>
        <taxon>Cupriavidus</taxon>
    </lineage>
</organism>
<dbReference type="Proteomes" id="UP000005808">
    <property type="component" value="Unassembled WGS sequence"/>
</dbReference>
<gene>
    <name evidence="1" type="ORF">OR16_15513</name>
</gene>
<evidence type="ECO:0000313" key="2">
    <source>
        <dbReference type="Proteomes" id="UP000005808"/>
    </source>
</evidence>
<protein>
    <recommendedName>
        <fullName evidence="3">Cyclic nucleotide-binding domain-containing protein</fullName>
    </recommendedName>
</protein>
<dbReference type="InterPro" id="IPR014710">
    <property type="entry name" value="RmlC-like_jellyroll"/>
</dbReference>
<evidence type="ECO:0008006" key="3">
    <source>
        <dbReference type="Google" id="ProtNLM"/>
    </source>
</evidence>
<sequence>MLPAVLAACEAQPAQPARHGDAAIAQGKPMKASKTYLYLLRKTPFFTSLNTSQLRWTIDHSREWEVERGTVITQCAGASAADAWVLLDGGWQLEHEGRAYPAGHADPGKWFSARQASGTCRLVATGHGYVMQIARAEFDAMLAQGFAFDKHLDAGCRYYAEIFGNAPAGAQGPLAAP</sequence>
<dbReference type="AlphaFoldDB" id="H1S5I0"/>
<comment type="caution">
    <text evidence="1">The sequence shown here is derived from an EMBL/GenBank/DDBJ whole genome shotgun (WGS) entry which is preliminary data.</text>
</comment>
<dbReference type="EMBL" id="AHJE01000037">
    <property type="protein sequence ID" value="EHP42206.1"/>
    <property type="molecule type" value="Genomic_DNA"/>
</dbReference>
<accession>H1S5I0</accession>
<name>H1S5I0_9BURK</name>
<dbReference type="Gene3D" id="2.60.120.10">
    <property type="entry name" value="Jelly Rolls"/>
    <property type="match status" value="1"/>
</dbReference>
<dbReference type="InterPro" id="IPR018490">
    <property type="entry name" value="cNMP-bd_dom_sf"/>
</dbReference>
<proteinExistence type="predicted"/>
<evidence type="ECO:0000313" key="1">
    <source>
        <dbReference type="EMBL" id="EHP42206.1"/>
    </source>
</evidence>
<reference evidence="1 2" key="1">
    <citation type="journal article" date="2012" name="J. Bacteriol.">
        <title>De Novo Genome Project of Cupriavidus basilensis OR16.</title>
        <authorList>
            <person name="Cserhati M."/>
            <person name="Kriszt B."/>
            <person name="Szoboszlay S."/>
            <person name="Toth A."/>
            <person name="Szabo I."/>
            <person name="Tancsics A."/>
            <person name="Nagy I."/>
            <person name="Horvath B."/>
            <person name="Nagy I."/>
            <person name="Kukolya J."/>
        </authorList>
    </citation>
    <scope>NUCLEOTIDE SEQUENCE [LARGE SCALE GENOMIC DNA]</scope>
    <source>
        <strain evidence="1 2">OR16</strain>
    </source>
</reference>
<dbReference type="SUPFAM" id="SSF51206">
    <property type="entry name" value="cAMP-binding domain-like"/>
    <property type="match status" value="1"/>
</dbReference>